<feature type="region of interest" description="Disordered" evidence="1">
    <location>
        <begin position="1"/>
        <end position="24"/>
    </location>
</feature>
<feature type="compositionally biased region" description="Acidic residues" evidence="1">
    <location>
        <begin position="1"/>
        <end position="10"/>
    </location>
</feature>
<protein>
    <submittedName>
        <fullName evidence="2">Uncharacterized protein</fullName>
    </submittedName>
</protein>
<accession>X1TUK7</accession>
<feature type="non-terminal residue" evidence="2">
    <location>
        <position position="118"/>
    </location>
</feature>
<comment type="caution">
    <text evidence="2">The sequence shown here is derived from an EMBL/GenBank/DDBJ whole genome shotgun (WGS) entry which is preliminary data.</text>
</comment>
<evidence type="ECO:0000313" key="2">
    <source>
        <dbReference type="EMBL" id="GAI91250.1"/>
    </source>
</evidence>
<sequence>MNDERPEDENQSTLDDYFGGQEDLGAEVAPDAIVKKVTQLGKTSVSASVERSDNVKPTPPNDEKEKTPAAVGKDKQPHEIGHRDMPKNLPPSFLLSIDYDRGTNKAVASLYNPGTKKS</sequence>
<feature type="compositionally biased region" description="Polar residues" evidence="1">
    <location>
        <begin position="40"/>
        <end position="49"/>
    </location>
</feature>
<name>X1TUK7_9ZZZZ</name>
<dbReference type="EMBL" id="BARW01015140">
    <property type="protein sequence ID" value="GAI91250.1"/>
    <property type="molecule type" value="Genomic_DNA"/>
</dbReference>
<dbReference type="AlphaFoldDB" id="X1TUK7"/>
<proteinExistence type="predicted"/>
<organism evidence="2">
    <name type="scientific">marine sediment metagenome</name>
    <dbReference type="NCBI Taxonomy" id="412755"/>
    <lineage>
        <taxon>unclassified sequences</taxon>
        <taxon>metagenomes</taxon>
        <taxon>ecological metagenomes</taxon>
    </lineage>
</organism>
<feature type="compositionally biased region" description="Basic and acidic residues" evidence="1">
    <location>
        <begin position="61"/>
        <end position="86"/>
    </location>
</feature>
<reference evidence="2" key="1">
    <citation type="journal article" date="2014" name="Front. Microbiol.">
        <title>High frequency of phylogenetically diverse reductive dehalogenase-homologous genes in deep subseafloor sedimentary metagenomes.</title>
        <authorList>
            <person name="Kawai M."/>
            <person name="Futagami T."/>
            <person name="Toyoda A."/>
            <person name="Takaki Y."/>
            <person name="Nishi S."/>
            <person name="Hori S."/>
            <person name="Arai W."/>
            <person name="Tsubouchi T."/>
            <person name="Morono Y."/>
            <person name="Uchiyama I."/>
            <person name="Ito T."/>
            <person name="Fujiyama A."/>
            <person name="Inagaki F."/>
            <person name="Takami H."/>
        </authorList>
    </citation>
    <scope>NUCLEOTIDE SEQUENCE</scope>
    <source>
        <strain evidence="2">Expedition CK06-06</strain>
    </source>
</reference>
<feature type="region of interest" description="Disordered" evidence="1">
    <location>
        <begin position="40"/>
        <end position="89"/>
    </location>
</feature>
<gene>
    <name evidence="2" type="ORF">S12H4_26644</name>
</gene>
<evidence type="ECO:0000256" key="1">
    <source>
        <dbReference type="SAM" id="MobiDB-lite"/>
    </source>
</evidence>